<sequence>MFRKIEKIAVLTCIALGSSAYCADDAAKIFNPDPKGDDVILPMPCNRIMAFRKVYTSNDPKKIKDKNYNAGSAQNKSPMSQNPNLRYVQGSFHDSHGYFFLIAKYELMAGQYEALVNSDKCDSLKLNKLSRLPAVKISYFDAMNAAHAYSLFLQQSKDSFKSENNTVAYARLASDDEWEFAARGGNAVTQSQFEANLPPMENDDLSLYAWFDGPMSANGKLQLAGLKKPNPLGIHDMLGNAQEMTLEPFKAVRTGRLLGLSGGICVRGGSYLSPKDSLSSSARTEKPLYINGNDVVANDTTTRFVLSVPVAQNTDEVKKLNSDVESLGDHDEGEDNNVLVSAKQRIEKYEAENKKAQENFKKETDALKEQNSSLNELNSNLEKKSEKLQKLNDSLLSLNDKLNHSNSELLVELKDLKDKITTANAQAESMKEVAVAANLRLGGFLCKTVNDGANTLNYYQNLLKVVKKQCESSKDRCKNLDSVNSNIALNEASLKELLTYYGDTMANARMNYSMGVFKSQLKNAKEAFGSNSRYDTYVDTYYRHLDGYKKLSKDSSKNHKLWTDECSKVGKGQK</sequence>
<evidence type="ECO:0000313" key="4">
    <source>
        <dbReference type="EMBL" id="SKA65944.1"/>
    </source>
</evidence>
<keyword evidence="2" id="KW-0732">Signal</keyword>
<protein>
    <submittedName>
        <fullName evidence="4">Formylglycine-generating enzyme, required for sulfatase activity, contains SUMF1/FGE domain</fullName>
    </submittedName>
</protein>
<dbReference type="EMBL" id="FUXX01000032">
    <property type="protein sequence ID" value="SKA65944.1"/>
    <property type="molecule type" value="Genomic_DNA"/>
</dbReference>
<keyword evidence="1" id="KW-0175">Coiled coil</keyword>
<dbReference type="InterPro" id="IPR051043">
    <property type="entry name" value="Sulfatase_Mod_Factor_Kinase"/>
</dbReference>
<dbReference type="InterPro" id="IPR016187">
    <property type="entry name" value="CTDL_fold"/>
</dbReference>
<dbReference type="STRING" id="83771.SAMN02910357_00359"/>
<reference evidence="5" key="1">
    <citation type="submission" date="2017-02" db="EMBL/GenBank/DDBJ databases">
        <authorList>
            <person name="Varghese N."/>
            <person name="Submissions S."/>
        </authorList>
    </citation>
    <scope>NUCLEOTIDE SEQUENCE [LARGE SCALE GENOMIC DNA]</scope>
    <source>
        <strain evidence="5">DSM 3072</strain>
    </source>
</reference>
<dbReference type="PANTHER" id="PTHR23150:SF19">
    <property type="entry name" value="FORMYLGLYCINE-GENERATING ENZYME"/>
    <property type="match status" value="1"/>
</dbReference>
<evidence type="ECO:0000256" key="1">
    <source>
        <dbReference type="SAM" id="Coils"/>
    </source>
</evidence>
<proteinExistence type="predicted"/>
<keyword evidence="5" id="KW-1185">Reference proteome</keyword>
<dbReference type="RefSeq" id="WP_078929106.1">
    <property type="nucleotide sequence ID" value="NZ_FUXX01000032.1"/>
</dbReference>
<dbReference type="InterPro" id="IPR042095">
    <property type="entry name" value="SUMF_sf"/>
</dbReference>
<dbReference type="PANTHER" id="PTHR23150">
    <property type="entry name" value="SULFATASE MODIFYING FACTOR 1, 2"/>
    <property type="match status" value="1"/>
</dbReference>
<feature type="chain" id="PRO_5012188335" evidence="2">
    <location>
        <begin position="24"/>
        <end position="574"/>
    </location>
</feature>
<accession>A0A1T4VLT3</accession>
<organism evidence="4 5">
    <name type="scientific">Succinivibrio dextrinosolvens DSM 3072</name>
    <dbReference type="NCBI Taxonomy" id="1123324"/>
    <lineage>
        <taxon>Bacteria</taxon>
        <taxon>Pseudomonadati</taxon>
        <taxon>Pseudomonadota</taxon>
        <taxon>Gammaproteobacteria</taxon>
        <taxon>Aeromonadales</taxon>
        <taxon>Succinivibrionaceae</taxon>
        <taxon>Succinivibrio</taxon>
    </lineage>
</organism>
<dbReference type="GO" id="GO:0120147">
    <property type="term" value="F:formylglycine-generating oxidase activity"/>
    <property type="evidence" value="ECO:0007669"/>
    <property type="project" value="TreeGrafter"/>
</dbReference>
<gene>
    <name evidence="4" type="ORF">SAMN02745213_01724</name>
</gene>
<dbReference type="Pfam" id="PF03781">
    <property type="entry name" value="FGE-sulfatase"/>
    <property type="match status" value="1"/>
</dbReference>
<dbReference type="SUPFAM" id="SSF56436">
    <property type="entry name" value="C-type lectin-like"/>
    <property type="match status" value="1"/>
</dbReference>
<feature type="domain" description="Sulfatase-modifying factor enzyme-like" evidence="3">
    <location>
        <begin position="81"/>
        <end position="286"/>
    </location>
</feature>
<evidence type="ECO:0000313" key="5">
    <source>
        <dbReference type="Proteomes" id="UP000242432"/>
    </source>
</evidence>
<dbReference type="Proteomes" id="UP000242432">
    <property type="component" value="Unassembled WGS sequence"/>
</dbReference>
<feature type="signal peptide" evidence="2">
    <location>
        <begin position="1"/>
        <end position="23"/>
    </location>
</feature>
<feature type="coiled-coil region" evidence="1">
    <location>
        <begin position="339"/>
        <end position="433"/>
    </location>
</feature>
<dbReference type="AlphaFoldDB" id="A0A1T4VLT3"/>
<dbReference type="Gene3D" id="3.90.1580.10">
    <property type="entry name" value="paralog of FGE (formylglycine-generating enzyme)"/>
    <property type="match status" value="1"/>
</dbReference>
<evidence type="ECO:0000256" key="2">
    <source>
        <dbReference type="SAM" id="SignalP"/>
    </source>
</evidence>
<dbReference type="InterPro" id="IPR005532">
    <property type="entry name" value="SUMF_dom"/>
</dbReference>
<evidence type="ECO:0000259" key="3">
    <source>
        <dbReference type="Pfam" id="PF03781"/>
    </source>
</evidence>
<name>A0A1T4VLT3_9GAMM</name>